<evidence type="ECO:0000256" key="1">
    <source>
        <dbReference type="PROSITE-ProRule" id="PRU00047"/>
    </source>
</evidence>
<gene>
    <name evidence="4" type="ORF">PVAP13_6KG110235</name>
</gene>
<dbReference type="Gene3D" id="4.10.60.10">
    <property type="entry name" value="Zinc finger, CCHC-type"/>
    <property type="match status" value="1"/>
</dbReference>
<dbReference type="PROSITE" id="PS50158">
    <property type="entry name" value="ZF_CCHC"/>
    <property type="match status" value="1"/>
</dbReference>
<dbReference type="Pfam" id="PF00098">
    <property type="entry name" value="zf-CCHC"/>
    <property type="match status" value="1"/>
</dbReference>
<keyword evidence="5" id="KW-1185">Reference proteome</keyword>
<dbReference type="SMART" id="SM00343">
    <property type="entry name" value="ZnF_C2HC"/>
    <property type="match status" value="1"/>
</dbReference>
<comment type="caution">
    <text evidence="4">The sequence shown here is derived from an EMBL/GenBank/DDBJ whole genome shotgun (WGS) entry which is preliminary data.</text>
</comment>
<proteinExistence type="predicted"/>
<dbReference type="SUPFAM" id="SSF57756">
    <property type="entry name" value="Retrovirus zinc finger-like domains"/>
    <property type="match status" value="1"/>
</dbReference>
<feature type="region of interest" description="Disordered" evidence="2">
    <location>
        <begin position="30"/>
        <end position="56"/>
    </location>
</feature>
<name>A0A8T0RBK0_PANVG</name>
<evidence type="ECO:0000256" key="2">
    <source>
        <dbReference type="SAM" id="MobiDB-lite"/>
    </source>
</evidence>
<dbReference type="AlphaFoldDB" id="A0A8T0RBK0"/>
<protein>
    <recommendedName>
        <fullName evidence="3">CCHC-type domain-containing protein</fullName>
    </recommendedName>
</protein>
<dbReference type="InterPro" id="IPR001878">
    <property type="entry name" value="Znf_CCHC"/>
</dbReference>
<keyword evidence="1" id="KW-0863">Zinc-finger</keyword>
<dbReference type="EMBL" id="CM029047">
    <property type="protein sequence ID" value="KAG2582465.1"/>
    <property type="molecule type" value="Genomic_DNA"/>
</dbReference>
<evidence type="ECO:0000313" key="5">
    <source>
        <dbReference type="Proteomes" id="UP000823388"/>
    </source>
</evidence>
<feature type="domain" description="CCHC-type" evidence="3">
    <location>
        <begin position="283"/>
        <end position="297"/>
    </location>
</feature>
<accession>A0A8T0RBK0</accession>
<evidence type="ECO:0000259" key="3">
    <source>
        <dbReference type="PROSITE" id="PS50158"/>
    </source>
</evidence>
<feature type="compositionally biased region" description="Polar residues" evidence="2">
    <location>
        <begin position="30"/>
        <end position="55"/>
    </location>
</feature>
<organism evidence="4 5">
    <name type="scientific">Panicum virgatum</name>
    <name type="common">Blackwell switchgrass</name>
    <dbReference type="NCBI Taxonomy" id="38727"/>
    <lineage>
        <taxon>Eukaryota</taxon>
        <taxon>Viridiplantae</taxon>
        <taxon>Streptophyta</taxon>
        <taxon>Embryophyta</taxon>
        <taxon>Tracheophyta</taxon>
        <taxon>Spermatophyta</taxon>
        <taxon>Magnoliopsida</taxon>
        <taxon>Liliopsida</taxon>
        <taxon>Poales</taxon>
        <taxon>Poaceae</taxon>
        <taxon>PACMAD clade</taxon>
        <taxon>Panicoideae</taxon>
        <taxon>Panicodae</taxon>
        <taxon>Paniceae</taxon>
        <taxon>Panicinae</taxon>
        <taxon>Panicum</taxon>
        <taxon>Panicum sect. Hiantes</taxon>
    </lineage>
</organism>
<dbReference type="Proteomes" id="UP000823388">
    <property type="component" value="Chromosome 6K"/>
</dbReference>
<dbReference type="InterPro" id="IPR036875">
    <property type="entry name" value="Znf_CCHC_sf"/>
</dbReference>
<feature type="compositionally biased region" description="Basic residues" evidence="2">
    <location>
        <begin position="205"/>
        <end position="214"/>
    </location>
</feature>
<dbReference type="GO" id="GO:0003676">
    <property type="term" value="F:nucleic acid binding"/>
    <property type="evidence" value="ECO:0007669"/>
    <property type="project" value="InterPro"/>
</dbReference>
<sequence>MASPSRKEKEDINILAQTQGVQAMVPIRVNNQQHVTEQASSRRSHNPVSSDNQVPTGLPAFDKEKLLAMQVRVLQGRLQSTTTSSNNMEMTKIEVPTGPVKRQVAEAWNNEKRKRNYEAPKPLIEEQHEISKTSEKCQCCEHHGRRCLQEDSLMTAEARQRYHSDINRKLSMHVPNLEGVTQAKDRNPTINLEDWTITFKEFQPKRSKQSKKQIGKASQEKMELPQPLADNGTQLSFNQPHPEVVRPPCDPSAKKDPDVQAIPPRVVEEQKSSRDGCIKRVMCYKCGEKGHYANRCPTKRESRNGYARWANRAKERMDS</sequence>
<feature type="region of interest" description="Disordered" evidence="2">
    <location>
        <begin position="203"/>
        <end position="274"/>
    </location>
</feature>
<keyword evidence="1" id="KW-0479">Metal-binding</keyword>
<dbReference type="GO" id="GO:0008270">
    <property type="term" value="F:zinc ion binding"/>
    <property type="evidence" value="ECO:0007669"/>
    <property type="project" value="UniProtKB-KW"/>
</dbReference>
<keyword evidence="1" id="KW-0862">Zinc</keyword>
<reference evidence="4" key="1">
    <citation type="submission" date="2020-05" db="EMBL/GenBank/DDBJ databases">
        <title>WGS assembly of Panicum virgatum.</title>
        <authorList>
            <person name="Lovell J.T."/>
            <person name="Jenkins J."/>
            <person name="Shu S."/>
            <person name="Juenger T.E."/>
            <person name="Schmutz J."/>
        </authorList>
    </citation>
    <scope>NUCLEOTIDE SEQUENCE</scope>
    <source>
        <strain evidence="4">AP13</strain>
    </source>
</reference>
<evidence type="ECO:0000313" key="4">
    <source>
        <dbReference type="EMBL" id="KAG2582465.1"/>
    </source>
</evidence>